<gene>
    <name evidence="1" type="ORF">AMECASPLE_017008</name>
</gene>
<name>A0ABV0ZP96_9TELE</name>
<reference evidence="1 2" key="1">
    <citation type="submission" date="2021-06" db="EMBL/GenBank/DDBJ databases">
        <authorList>
            <person name="Palmer J.M."/>
        </authorList>
    </citation>
    <scope>NUCLEOTIDE SEQUENCE [LARGE SCALE GENOMIC DNA]</scope>
    <source>
        <strain evidence="1 2">AS_MEX2019</strain>
        <tissue evidence="1">Muscle</tissue>
    </source>
</reference>
<dbReference type="EMBL" id="JAHRIP010067091">
    <property type="protein sequence ID" value="MEQ2307306.1"/>
    <property type="molecule type" value="Genomic_DNA"/>
</dbReference>
<accession>A0ABV0ZP96</accession>
<sequence>MKSHADRTLIGWLGDVQKSHWKEQAVKNKHVISQNKRVLYHGPKSHPERKKPLIQSNMKIHFTVWDKLS</sequence>
<proteinExistence type="predicted"/>
<evidence type="ECO:0000313" key="1">
    <source>
        <dbReference type="EMBL" id="MEQ2307306.1"/>
    </source>
</evidence>
<keyword evidence="2" id="KW-1185">Reference proteome</keyword>
<organism evidence="1 2">
    <name type="scientific">Ameca splendens</name>
    <dbReference type="NCBI Taxonomy" id="208324"/>
    <lineage>
        <taxon>Eukaryota</taxon>
        <taxon>Metazoa</taxon>
        <taxon>Chordata</taxon>
        <taxon>Craniata</taxon>
        <taxon>Vertebrata</taxon>
        <taxon>Euteleostomi</taxon>
        <taxon>Actinopterygii</taxon>
        <taxon>Neopterygii</taxon>
        <taxon>Teleostei</taxon>
        <taxon>Neoteleostei</taxon>
        <taxon>Acanthomorphata</taxon>
        <taxon>Ovalentaria</taxon>
        <taxon>Atherinomorphae</taxon>
        <taxon>Cyprinodontiformes</taxon>
        <taxon>Goodeidae</taxon>
        <taxon>Ameca</taxon>
    </lineage>
</organism>
<protein>
    <submittedName>
        <fullName evidence="1">Uncharacterized protein</fullName>
    </submittedName>
</protein>
<evidence type="ECO:0000313" key="2">
    <source>
        <dbReference type="Proteomes" id="UP001469553"/>
    </source>
</evidence>
<comment type="caution">
    <text evidence="1">The sequence shown here is derived from an EMBL/GenBank/DDBJ whole genome shotgun (WGS) entry which is preliminary data.</text>
</comment>
<dbReference type="Proteomes" id="UP001469553">
    <property type="component" value="Unassembled WGS sequence"/>
</dbReference>